<comment type="caution">
    <text evidence="1">The sequence shown here is derived from an EMBL/GenBank/DDBJ whole genome shotgun (WGS) entry which is preliminary data.</text>
</comment>
<organism evidence="1 2">
    <name type="scientific">Caerostris extrusa</name>
    <name type="common">Bark spider</name>
    <name type="synonym">Caerostris bankana</name>
    <dbReference type="NCBI Taxonomy" id="172846"/>
    <lineage>
        <taxon>Eukaryota</taxon>
        <taxon>Metazoa</taxon>
        <taxon>Ecdysozoa</taxon>
        <taxon>Arthropoda</taxon>
        <taxon>Chelicerata</taxon>
        <taxon>Arachnida</taxon>
        <taxon>Araneae</taxon>
        <taxon>Araneomorphae</taxon>
        <taxon>Entelegynae</taxon>
        <taxon>Araneoidea</taxon>
        <taxon>Araneidae</taxon>
        <taxon>Caerostris</taxon>
    </lineage>
</organism>
<name>A0AAV4MKM8_CAEEX</name>
<keyword evidence="2" id="KW-1185">Reference proteome</keyword>
<protein>
    <recommendedName>
        <fullName evidence="3">Maturase K</fullName>
    </recommendedName>
</protein>
<sequence>MSILQKFDKLNHKRCSKNYLYLNLVESRDGLNEIFEECQFLSLTRSQSSRYSEDHNGMDPHGSFTSNNRDHYSLALITKKVMVPLALLNDLKAIMQAYTKRFEILPSINYRTLTFKAILFFPPSQSTP</sequence>
<gene>
    <name evidence="1" type="ORF">CEXT_690601</name>
</gene>
<evidence type="ECO:0000313" key="1">
    <source>
        <dbReference type="EMBL" id="GIX72514.1"/>
    </source>
</evidence>
<accession>A0AAV4MKM8</accession>
<evidence type="ECO:0008006" key="3">
    <source>
        <dbReference type="Google" id="ProtNLM"/>
    </source>
</evidence>
<dbReference type="AlphaFoldDB" id="A0AAV4MKM8"/>
<reference evidence="1 2" key="1">
    <citation type="submission" date="2021-06" db="EMBL/GenBank/DDBJ databases">
        <title>Caerostris extrusa draft genome.</title>
        <authorList>
            <person name="Kono N."/>
            <person name="Arakawa K."/>
        </authorList>
    </citation>
    <scope>NUCLEOTIDE SEQUENCE [LARGE SCALE GENOMIC DNA]</scope>
</reference>
<dbReference type="Proteomes" id="UP001054945">
    <property type="component" value="Unassembled WGS sequence"/>
</dbReference>
<evidence type="ECO:0000313" key="2">
    <source>
        <dbReference type="Proteomes" id="UP001054945"/>
    </source>
</evidence>
<proteinExistence type="predicted"/>
<dbReference type="EMBL" id="BPLR01019854">
    <property type="protein sequence ID" value="GIX72514.1"/>
    <property type="molecule type" value="Genomic_DNA"/>
</dbReference>